<evidence type="ECO:0000313" key="4">
    <source>
        <dbReference type="EMBL" id="HJB10184.1"/>
    </source>
</evidence>
<dbReference type="Pfam" id="PF22725">
    <property type="entry name" value="GFO_IDH_MocA_C3"/>
    <property type="match status" value="1"/>
</dbReference>
<dbReference type="Gene3D" id="3.40.50.720">
    <property type="entry name" value="NAD(P)-binding Rossmann-like Domain"/>
    <property type="match status" value="1"/>
</dbReference>
<dbReference type="InterPro" id="IPR036291">
    <property type="entry name" value="NAD(P)-bd_dom_sf"/>
</dbReference>
<dbReference type="SUPFAM" id="SSF51735">
    <property type="entry name" value="NAD(P)-binding Rossmann-fold domains"/>
    <property type="match status" value="1"/>
</dbReference>
<feature type="domain" description="Gfo/Idh/MocA-like oxidoreductase N-terminal" evidence="2">
    <location>
        <begin position="10"/>
        <end position="127"/>
    </location>
</feature>
<evidence type="ECO:0000313" key="5">
    <source>
        <dbReference type="Proteomes" id="UP000823823"/>
    </source>
</evidence>
<dbReference type="Gene3D" id="3.30.360.10">
    <property type="entry name" value="Dihydrodipicolinate Reductase, domain 2"/>
    <property type="match status" value="1"/>
</dbReference>
<gene>
    <name evidence="4" type="ORF">H9786_06585</name>
</gene>
<keyword evidence="1" id="KW-0520">NAD</keyword>
<dbReference type="GO" id="GO:0000166">
    <property type="term" value="F:nucleotide binding"/>
    <property type="evidence" value="ECO:0007669"/>
    <property type="project" value="InterPro"/>
</dbReference>
<dbReference type="PANTHER" id="PTHR43249:SF1">
    <property type="entry name" value="D-GLUCOSIDE 3-DEHYDROGENASE"/>
    <property type="match status" value="1"/>
</dbReference>
<dbReference type="PANTHER" id="PTHR43249">
    <property type="entry name" value="UDP-N-ACETYL-2-AMINO-2-DEOXY-D-GLUCURONATE OXIDASE"/>
    <property type="match status" value="1"/>
</dbReference>
<protein>
    <submittedName>
        <fullName evidence="4">Gfo/Idh/MocA family oxidoreductase</fullName>
    </submittedName>
</protein>
<dbReference type="InterPro" id="IPR000683">
    <property type="entry name" value="Gfo/Idh/MocA-like_OxRdtase_N"/>
</dbReference>
<dbReference type="Pfam" id="PF01408">
    <property type="entry name" value="GFO_IDH_MocA"/>
    <property type="match status" value="1"/>
</dbReference>
<name>A0A9D2LCS4_9MICO</name>
<evidence type="ECO:0000259" key="2">
    <source>
        <dbReference type="Pfam" id="PF01408"/>
    </source>
</evidence>
<feature type="domain" description="GFO/IDH/MocA-like oxidoreductase" evidence="3">
    <location>
        <begin position="139"/>
        <end position="262"/>
    </location>
</feature>
<feature type="non-terminal residue" evidence="4">
    <location>
        <position position="339"/>
    </location>
</feature>
<evidence type="ECO:0000259" key="3">
    <source>
        <dbReference type="Pfam" id="PF22725"/>
    </source>
</evidence>
<sequence>MNDSSTAGSLRFGVIGVGIIGRQHVARLLSDASPATLVALADANPDAARAVAEENGVEAAASVEELLAREDIDVVIIAVPSGLHADVTVEALDAGKHVFLEKPIEVTVEASDRIRDAEQRSGKILSIASQRRFAAENQFLKSLVSEGKLGRLTSATIEVPLWRSQEYYDSGAWRGTWKLDGGGALMNQGVHLVDLALWLLGDVEELFAFTGLLAHERIEVEDTVTATARLRNGAQLTFQATTAAYGKLPIRVSLMGDAGSIVTESERVIHFHSRDGLELPEFEPVDIMLAQHLDFVDAVERGRAPLVTSADARAAVAFIEAVYESGRTGQPVRPAELPA</sequence>
<dbReference type="SUPFAM" id="SSF55347">
    <property type="entry name" value="Glyceraldehyde-3-phosphate dehydrogenase-like, C-terminal domain"/>
    <property type="match status" value="1"/>
</dbReference>
<proteinExistence type="predicted"/>
<dbReference type="InterPro" id="IPR055170">
    <property type="entry name" value="GFO_IDH_MocA-like_dom"/>
</dbReference>
<reference evidence="4" key="2">
    <citation type="submission" date="2021-04" db="EMBL/GenBank/DDBJ databases">
        <authorList>
            <person name="Gilroy R."/>
        </authorList>
    </citation>
    <scope>NUCLEOTIDE SEQUENCE</scope>
    <source>
        <strain evidence="4">ChiHjej13B12-24818</strain>
    </source>
</reference>
<dbReference type="InterPro" id="IPR052515">
    <property type="entry name" value="Gfo/Idh/MocA_Oxidoreductase"/>
</dbReference>
<dbReference type="AlphaFoldDB" id="A0A9D2LCS4"/>
<dbReference type="EMBL" id="DWZH01000045">
    <property type="protein sequence ID" value="HJB10184.1"/>
    <property type="molecule type" value="Genomic_DNA"/>
</dbReference>
<dbReference type="Proteomes" id="UP000823823">
    <property type="component" value="Unassembled WGS sequence"/>
</dbReference>
<organism evidence="4 5">
    <name type="scientific">Candidatus Brachybacterium merdavium</name>
    <dbReference type="NCBI Taxonomy" id="2838513"/>
    <lineage>
        <taxon>Bacteria</taxon>
        <taxon>Bacillati</taxon>
        <taxon>Actinomycetota</taxon>
        <taxon>Actinomycetes</taxon>
        <taxon>Micrococcales</taxon>
        <taxon>Dermabacteraceae</taxon>
        <taxon>Brachybacterium</taxon>
    </lineage>
</organism>
<comment type="caution">
    <text evidence="4">The sequence shown here is derived from an EMBL/GenBank/DDBJ whole genome shotgun (WGS) entry which is preliminary data.</text>
</comment>
<evidence type="ECO:0000256" key="1">
    <source>
        <dbReference type="ARBA" id="ARBA00023027"/>
    </source>
</evidence>
<accession>A0A9D2LCS4</accession>
<reference evidence="4" key="1">
    <citation type="journal article" date="2021" name="PeerJ">
        <title>Extensive microbial diversity within the chicken gut microbiome revealed by metagenomics and culture.</title>
        <authorList>
            <person name="Gilroy R."/>
            <person name="Ravi A."/>
            <person name="Getino M."/>
            <person name="Pursley I."/>
            <person name="Horton D.L."/>
            <person name="Alikhan N.F."/>
            <person name="Baker D."/>
            <person name="Gharbi K."/>
            <person name="Hall N."/>
            <person name="Watson M."/>
            <person name="Adriaenssens E.M."/>
            <person name="Foster-Nyarko E."/>
            <person name="Jarju S."/>
            <person name="Secka A."/>
            <person name="Antonio M."/>
            <person name="Oren A."/>
            <person name="Chaudhuri R.R."/>
            <person name="La Ragione R."/>
            <person name="Hildebrand F."/>
            <person name="Pallen M.J."/>
        </authorList>
    </citation>
    <scope>NUCLEOTIDE SEQUENCE</scope>
    <source>
        <strain evidence="4">ChiHjej13B12-24818</strain>
    </source>
</reference>